<evidence type="ECO:0000256" key="2">
    <source>
        <dbReference type="ARBA" id="ARBA00008821"/>
    </source>
</evidence>
<feature type="transmembrane region" description="Helical" evidence="8">
    <location>
        <begin position="298"/>
        <end position="315"/>
    </location>
</feature>
<dbReference type="AlphaFoldDB" id="A0A414PSZ7"/>
<dbReference type="NCBIfam" id="TIGR03173">
    <property type="entry name" value="pbuX"/>
    <property type="match status" value="1"/>
</dbReference>
<feature type="transmembrane region" description="Helical" evidence="8">
    <location>
        <begin position="124"/>
        <end position="145"/>
    </location>
</feature>
<gene>
    <name evidence="9" type="ORF">DW663_08110</name>
</gene>
<dbReference type="InterPro" id="IPR006043">
    <property type="entry name" value="NCS2"/>
</dbReference>
<evidence type="ECO:0000256" key="5">
    <source>
        <dbReference type="ARBA" id="ARBA00022692"/>
    </source>
</evidence>
<evidence type="ECO:0000256" key="8">
    <source>
        <dbReference type="SAM" id="Phobius"/>
    </source>
</evidence>
<reference evidence="9 10" key="1">
    <citation type="submission" date="2018-08" db="EMBL/GenBank/DDBJ databases">
        <title>A genome reference for cultivated species of the human gut microbiota.</title>
        <authorList>
            <person name="Zou Y."/>
            <person name="Xue W."/>
            <person name="Luo G."/>
        </authorList>
    </citation>
    <scope>NUCLEOTIDE SEQUENCE [LARGE SCALE GENOMIC DNA]</scope>
    <source>
        <strain evidence="9 10">AM25-1</strain>
    </source>
</reference>
<keyword evidence="4" id="KW-1003">Cell membrane</keyword>
<organism evidence="9 10">
    <name type="scientific">Fusobacterium mortiferum</name>
    <dbReference type="NCBI Taxonomy" id="850"/>
    <lineage>
        <taxon>Bacteria</taxon>
        <taxon>Fusobacteriati</taxon>
        <taxon>Fusobacteriota</taxon>
        <taxon>Fusobacteriia</taxon>
        <taxon>Fusobacteriales</taxon>
        <taxon>Fusobacteriaceae</taxon>
        <taxon>Fusobacterium</taxon>
    </lineage>
</organism>
<feature type="transmembrane region" description="Helical" evidence="8">
    <location>
        <begin position="67"/>
        <end position="87"/>
    </location>
</feature>
<accession>A0A414PSZ7</accession>
<comment type="similarity">
    <text evidence="2">Belongs to the nucleobase:cation symporter-2 (NCS2) (TC 2.A.40) family.</text>
</comment>
<dbReference type="RefSeq" id="WP_005886214.1">
    <property type="nucleotide sequence ID" value="NZ_CABMMQ010000006.1"/>
</dbReference>
<protein>
    <submittedName>
        <fullName evidence="9">Purine permease</fullName>
    </submittedName>
</protein>
<dbReference type="Proteomes" id="UP000284676">
    <property type="component" value="Unassembled WGS sequence"/>
</dbReference>
<dbReference type="PANTHER" id="PTHR42810">
    <property type="entry name" value="PURINE PERMEASE C1399.01C-RELATED"/>
    <property type="match status" value="1"/>
</dbReference>
<feature type="transmembrane region" description="Helical" evidence="8">
    <location>
        <begin position="35"/>
        <end position="55"/>
    </location>
</feature>
<dbReference type="NCBIfam" id="TIGR00801">
    <property type="entry name" value="ncs2"/>
    <property type="match status" value="1"/>
</dbReference>
<feature type="transmembrane region" description="Helical" evidence="8">
    <location>
        <begin position="263"/>
        <end position="286"/>
    </location>
</feature>
<keyword evidence="5 8" id="KW-0812">Transmembrane</keyword>
<feature type="transmembrane region" description="Helical" evidence="8">
    <location>
        <begin position="335"/>
        <end position="354"/>
    </location>
</feature>
<name>A0A414PSZ7_FUSMR</name>
<dbReference type="GeneID" id="62762384"/>
<feature type="transmembrane region" description="Helical" evidence="8">
    <location>
        <begin position="99"/>
        <end position="118"/>
    </location>
</feature>
<dbReference type="PROSITE" id="PS01116">
    <property type="entry name" value="XANTH_URACIL_PERMASE"/>
    <property type="match status" value="1"/>
</dbReference>
<feature type="transmembrane region" description="Helical" evidence="8">
    <location>
        <begin position="366"/>
        <end position="387"/>
    </location>
</feature>
<evidence type="ECO:0000256" key="3">
    <source>
        <dbReference type="ARBA" id="ARBA00022448"/>
    </source>
</evidence>
<comment type="subcellular location">
    <subcellularLocation>
        <location evidence="1">Cell membrane</location>
        <topology evidence="1">Multi-pass membrane protein</topology>
    </subcellularLocation>
</comment>
<dbReference type="InterPro" id="IPR006042">
    <property type="entry name" value="Xan_ur_permease"/>
</dbReference>
<evidence type="ECO:0000313" key="10">
    <source>
        <dbReference type="Proteomes" id="UP000284676"/>
    </source>
</evidence>
<keyword evidence="7 8" id="KW-0472">Membrane</keyword>
<feature type="transmembrane region" description="Helical" evidence="8">
    <location>
        <begin position="152"/>
        <end position="176"/>
    </location>
</feature>
<dbReference type="NCBIfam" id="NF037981">
    <property type="entry name" value="NCS2_1"/>
    <property type="match status" value="1"/>
</dbReference>
<keyword evidence="3" id="KW-0813">Transport</keyword>
<evidence type="ECO:0000256" key="6">
    <source>
        <dbReference type="ARBA" id="ARBA00022989"/>
    </source>
</evidence>
<keyword evidence="6 8" id="KW-1133">Transmembrane helix</keyword>
<dbReference type="PANTHER" id="PTHR42810:SF2">
    <property type="entry name" value="PURINE PERMEASE C1399.01C-RELATED"/>
    <property type="match status" value="1"/>
</dbReference>
<evidence type="ECO:0000256" key="7">
    <source>
        <dbReference type="ARBA" id="ARBA00023136"/>
    </source>
</evidence>
<evidence type="ECO:0000313" key="9">
    <source>
        <dbReference type="EMBL" id="RHF71663.1"/>
    </source>
</evidence>
<dbReference type="GO" id="GO:0042907">
    <property type="term" value="F:xanthine transmembrane transporter activity"/>
    <property type="evidence" value="ECO:0007669"/>
    <property type="project" value="TreeGrafter"/>
</dbReference>
<feature type="transmembrane region" description="Helical" evidence="8">
    <location>
        <begin position="393"/>
        <end position="412"/>
    </location>
</feature>
<comment type="caution">
    <text evidence="9">The sequence shown here is derived from an EMBL/GenBank/DDBJ whole genome shotgun (WGS) entry which is preliminary data.</text>
</comment>
<feature type="transmembrane region" description="Helical" evidence="8">
    <location>
        <begin position="424"/>
        <end position="447"/>
    </location>
</feature>
<evidence type="ECO:0000256" key="4">
    <source>
        <dbReference type="ARBA" id="ARBA00022475"/>
    </source>
</evidence>
<dbReference type="EMBL" id="QRHL01000013">
    <property type="protein sequence ID" value="RHF71663.1"/>
    <property type="molecule type" value="Genomic_DNA"/>
</dbReference>
<dbReference type="InterPro" id="IPR017588">
    <property type="entry name" value="UacT-like"/>
</dbReference>
<feature type="transmembrane region" description="Helical" evidence="8">
    <location>
        <begin position="217"/>
        <end position="237"/>
    </location>
</feature>
<proteinExistence type="inferred from homology"/>
<dbReference type="Pfam" id="PF00860">
    <property type="entry name" value="Xan_ur_permease"/>
    <property type="match status" value="1"/>
</dbReference>
<sequence length="453" mass="47713">MLVKEKELKQERVSRDAKELFEIDGRPAFIEALPLAFQHIVAMFVGNVAPILIISRVAKLDPSVTTILIQCAMLAAGVATFLQIYPIKLFAGLRIGSKLPVVMGTSFGFLPTVLAILGGNSVNLPVLFGAQIVGGVASILIGAYLKKIRKYFPPLVAGTVVFSIGLSLFPIGINYMAGGVGTPTYGSYQNWTISLIVLATVLFFNQFTKGITKLSSILIGIVVGYVISVCLGIVNFAPVKEAAWFAFPKFFIFGTPKFEVGSMVAMIIMYLVTAIQAVGDLSAITLGGINREVTDKELSGGVIGNGVAAIMSAVLNSFPTATYSQNVGLVVLTKVVSRYVIGIAATVLLVAGFVPKFGAIINTIPSAVIGGGTITVFSMITMTGIQIISKSGITGRTMVIVGLSVAIGAGIGQVPQAIAQFPQFIKLIFGSSVVMSTLLALLLNIILPKEENK</sequence>
<dbReference type="GO" id="GO:0005886">
    <property type="term" value="C:plasma membrane"/>
    <property type="evidence" value="ECO:0007669"/>
    <property type="project" value="UniProtKB-SubCell"/>
</dbReference>
<evidence type="ECO:0000256" key="1">
    <source>
        <dbReference type="ARBA" id="ARBA00004651"/>
    </source>
</evidence>
<feature type="transmembrane region" description="Helical" evidence="8">
    <location>
        <begin position="188"/>
        <end position="205"/>
    </location>
</feature>